<reference evidence="2 3" key="1">
    <citation type="journal article" date="2019" name="Sci. Rep.">
        <title>Orb-weaving spider Araneus ventricosus genome elucidates the spidroin gene catalogue.</title>
        <authorList>
            <person name="Kono N."/>
            <person name="Nakamura H."/>
            <person name="Ohtoshi R."/>
            <person name="Moran D.A.P."/>
            <person name="Shinohara A."/>
            <person name="Yoshida Y."/>
            <person name="Fujiwara M."/>
            <person name="Mori M."/>
            <person name="Tomita M."/>
            <person name="Arakawa K."/>
        </authorList>
    </citation>
    <scope>NUCLEOTIDE SEQUENCE [LARGE SCALE GENOMIC DNA]</scope>
</reference>
<evidence type="ECO:0000313" key="1">
    <source>
        <dbReference type="EMBL" id="GBO36748.1"/>
    </source>
</evidence>
<comment type="caution">
    <text evidence="2">The sequence shown here is derived from an EMBL/GenBank/DDBJ whole genome shotgun (WGS) entry which is preliminary data.</text>
</comment>
<sequence length="88" mass="9902">MGCQHAKSANGDCPGKCDGVIEQSNQVMNSHVMEPIETVEVTQKQKELILGIWKELVENISNVGVITFMKYMKARLRNTDLSSYKNIM</sequence>
<dbReference type="Proteomes" id="UP000499080">
    <property type="component" value="Unassembled WGS sequence"/>
</dbReference>
<keyword evidence="3" id="KW-1185">Reference proteome</keyword>
<evidence type="ECO:0000313" key="2">
    <source>
        <dbReference type="EMBL" id="GBO36750.1"/>
    </source>
</evidence>
<organism evidence="2 3">
    <name type="scientific">Araneus ventricosus</name>
    <name type="common">Orbweaver spider</name>
    <name type="synonym">Epeira ventricosa</name>
    <dbReference type="NCBI Taxonomy" id="182803"/>
    <lineage>
        <taxon>Eukaryota</taxon>
        <taxon>Metazoa</taxon>
        <taxon>Ecdysozoa</taxon>
        <taxon>Arthropoda</taxon>
        <taxon>Chelicerata</taxon>
        <taxon>Arachnida</taxon>
        <taxon>Araneae</taxon>
        <taxon>Araneomorphae</taxon>
        <taxon>Entelegynae</taxon>
        <taxon>Araneoidea</taxon>
        <taxon>Araneidae</taxon>
        <taxon>Araneus</taxon>
    </lineage>
</organism>
<dbReference type="EMBL" id="BGPR01060994">
    <property type="protein sequence ID" value="GBO36748.1"/>
    <property type="molecule type" value="Genomic_DNA"/>
</dbReference>
<name>A0A4Y2WK38_ARAVE</name>
<accession>A0A4Y2WK38</accession>
<proteinExistence type="predicted"/>
<dbReference type="OrthoDB" id="6429478at2759"/>
<protein>
    <submittedName>
        <fullName evidence="2">Uncharacterized protein</fullName>
    </submittedName>
</protein>
<gene>
    <name evidence="2" type="ORF">AVEN_112302_1</name>
    <name evidence="1" type="ORF">AVEN_231761_1</name>
</gene>
<evidence type="ECO:0000313" key="3">
    <source>
        <dbReference type="Proteomes" id="UP000499080"/>
    </source>
</evidence>
<dbReference type="AlphaFoldDB" id="A0A4Y2WK38"/>
<dbReference type="EMBL" id="BGPR01060999">
    <property type="protein sequence ID" value="GBO36750.1"/>
    <property type="molecule type" value="Genomic_DNA"/>
</dbReference>